<gene>
    <name evidence="3" type="ORF">BESB_014150</name>
</gene>
<dbReference type="KEGG" id="bbes:BESB_014150"/>
<sequence length="1065" mass="112096">MTAFGGAASPSAASLANPRRGGDGEDSGDQGSLLPGRFPSSGSSHGRQRLRLSGAAASAAGFSRAAEATNGAASSSIPSFSRRSPPYGDTPGSSSVDRAVSAAPPPHAFDEDGFAFSSSLPLTGVNGLRQPEEDEDLLFDADAVNDFETRAFFPSENFGAADPRASSLTRSSSGTAALLQRWWKSSKALTPAARNFSAVSQAAAASDSRGRSTGEEKRGEMRRRESQVPLQVCSDQSRIGTESVSTGEGKVSDVARPTHALGRRVDTVSSSSPSPYAASGGQVVRLAASSAAASAHEMHSVELRPSAASVLSAAYPPGAPAVLGRPSSRQESSQDRSDEEDSSEGEAETQFDDYADAPTAAPQSSSGGAGSWLWQRLGFARSTSSSSPSAAGSSSAQGRVAGASALGQRALRVRPRRPRRRYVPMTGDVPSGEQEEEESQETAVPTSFAPSAPSASSAAEPRVLGSPALMQPMQEEEVDATGGATPRAPPAAPSTSIGWRWRPGFLLSSSPQSSSALSSAAARRPEVDIEMGDLSATRGDAASESPTESTAQPTAEEAARANAPALSLSRRIRARRAAVFAALRSAFGRLRRGGLDGGAQGGEAGGDREGGRGGERTDAAEPQEDDEEDDPSCHQMLLVTGCLCWFPLLWVVGAMLWCVTPKEHRRARMWGAVNVCLVVLTFAYLFLHVWNVAKPTAQRAVLFNTEAQLGLEAPLSLRHPGSLWKVEDDGGGVEPATRLAWTFSEPSEDAWKFFSLSRASHGGDSDPIPYGRVIRSSSSPPFALLDAPSHQRGPSLLGSATDTWALGPESLPVPSGDRAPTVMLGPAVIVSGRVLFSVRFGAGDAPSRAALASLRRVFQREKKRAEADRAETHHSSRGKAHALGLPQDGARPKPERSVPGSEHAASLRKDHALDAVFPKQMTAEDLLLADQDLPASFFGAGLRCVPLRRYLNSAEGAGGFRATSLAENHRHSGSSDSESSLPFRWLLLHRAESGGEVRVASQAVDFGAAKFLCHPAVVATGEAREAPRDERGDGEAAEEERRENGQSHIFRRFIDVQQVLFRALP</sequence>
<feature type="compositionally biased region" description="Basic residues" evidence="1">
    <location>
        <begin position="411"/>
        <end position="422"/>
    </location>
</feature>
<dbReference type="RefSeq" id="XP_029216812.1">
    <property type="nucleotide sequence ID" value="XM_029360145.1"/>
</dbReference>
<feature type="compositionally biased region" description="Low complexity" evidence="1">
    <location>
        <begin position="196"/>
        <end position="207"/>
    </location>
</feature>
<feature type="region of interest" description="Disordered" evidence="1">
    <location>
        <begin position="1"/>
        <end position="115"/>
    </location>
</feature>
<accession>A0A2A9MAU2</accession>
<feature type="compositionally biased region" description="Low complexity" evidence="1">
    <location>
        <begin position="550"/>
        <end position="565"/>
    </location>
</feature>
<feature type="transmembrane region" description="Helical" evidence="2">
    <location>
        <begin position="671"/>
        <end position="690"/>
    </location>
</feature>
<feature type="region of interest" description="Disordered" evidence="1">
    <location>
        <begin position="314"/>
        <end position="565"/>
    </location>
</feature>
<feature type="compositionally biased region" description="Basic and acidic residues" evidence="1">
    <location>
        <begin position="605"/>
        <end position="619"/>
    </location>
</feature>
<dbReference type="EMBL" id="NWUJ01000010">
    <property type="protein sequence ID" value="PFH32803.1"/>
    <property type="molecule type" value="Genomic_DNA"/>
</dbReference>
<organism evidence="3 4">
    <name type="scientific">Besnoitia besnoiti</name>
    <name type="common">Apicomplexan protozoan</name>
    <dbReference type="NCBI Taxonomy" id="94643"/>
    <lineage>
        <taxon>Eukaryota</taxon>
        <taxon>Sar</taxon>
        <taxon>Alveolata</taxon>
        <taxon>Apicomplexa</taxon>
        <taxon>Conoidasida</taxon>
        <taxon>Coccidia</taxon>
        <taxon>Eucoccidiorida</taxon>
        <taxon>Eimeriorina</taxon>
        <taxon>Sarcocystidae</taxon>
        <taxon>Besnoitia</taxon>
    </lineage>
</organism>
<keyword evidence="4" id="KW-1185">Reference proteome</keyword>
<keyword evidence="2" id="KW-1133">Transmembrane helix</keyword>
<feature type="compositionally biased region" description="Gly residues" evidence="1">
    <location>
        <begin position="595"/>
        <end position="604"/>
    </location>
</feature>
<keyword evidence="2" id="KW-0812">Transmembrane</keyword>
<dbReference type="AlphaFoldDB" id="A0A2A9MAU2"/>
<feature type="compositionally biased region" description="Polar residues" evidence="1">
    <location>
        <begin position="233"/>
        <end position="246"/>
    </location>
</feature>
<protein>
    <recommendedName>
        <fullName evidence="5">Transmembrane protein</fullName>
    </recommendedName>
</protein>
<dbReference type="Proteomes" id="UP000224006">
    <property type="component" value="Chromosome IX"/>
</dbReference>
<reference evidence="3 4" key="1">
    <citation type="submission" date="2017-09" db="EMBL/GenBank/DDBJ databases">
        <title>Genome sequencing of Besnoitia besnoiti strain Bb-Ger1.</title>
        <authorList>
            <person name="Schares G."/>
            <person name="Venepally P."/>
            <person name="Lorenzi H.A."/>
        </authorList>
    </citation>
    <scope>NUCLEOTIDE SEQUENCE [LARGE SCALE GENOMIC DNA]</scope>
    <source>
        <strain evidence="3 4">Bb-Ger1</strain>
    </source>
</reference>
<feature type="transmembrane region" description="Helical" evidence="2">
    <location>
        <begin position="636"/>
        <end position="659"/>
    </location>
</feature>
<feature type="region of interest" description="Disordered" evidence="1">
    <location>
        <begin position="196"/>
        <end position="283"/>
    </location>
</feature>
<name>A0A2A9MAU2_BESBE</name>
<feature type="compositionally biased region" description="Acidic residues" evidence="1">
    <location>
        <begin position="621"/>
        <end position="630"/>
    </location>
</feature>
<evidence type="ECO:0000256" key="2">
    <source>
        <dbReference type="SAM" id="Phobius"/>
    </source>
</evidence>
<feature type="compositionally biased region" description="Basic and acidic residues" evidence="1">
    <location>
        <begin position="208"/>
        <end position="226"/>
    </location>
</feature>
<feature type="compositionally biased region" description="Low complexity" evidence="1">
    <location>
        <begin position="506"/>
        <end position="522"/>
    </location>
</feature>
<evidence type="ECO:0008006" key="5">
    <source>
        <dbReference type="Google" id="ProtNLM"/>
    </source>
</evidence>
<dbReference type="OrthoDB" id="331971at2759"/>
<feature type="compositionally biased region" description="Basic and acidic residues" evidence="1">
    <location>
        <begin position="862"/>
        <end position="874"/>
    </location>
</feature>
<keyword evidence="2" id="KW-0472">Membrane</keyword>
<feature type="region of interest" description="Disordered" evidence="1">
    <location>
        <begin position="862"/>
        <end position="906"/>
    </location>
</feature>
<feature type="compositionally biased region" description="Low complexity" evidence="1">
    <location>
        <begin position="269"/>
        <end position="279"/>
    </location>
</feature>
<dbReference type="VEuPathDB" id="ToxoDB:BESB_014150"/>
<comment type="caution">
    <text evidence="3">The sequence shown here is derived from an EMBL/GenBank/DDBJ whole genome shotgun (WGS) entry which is preliminary data.</text>
</comment>
<feature type="compositionally biased region" description="Low complexity" evidence="1">
    <location>
        <begin position="51"/>
        <end position="86"/>
    </location>
</feature>
<evidence type="ECO:0000313" key="4">
    <source>
        <dbReference type="Proteomes" id="UP000224006"/>
    </source>
</evidence>
<feature type="compositionally biased region" description="Low complexity" evidence="1">
    <location>
        <begin position="7"/>
        <end position="16"/>
    </location>
</feature>
<feature type="compositionally biased region" description="Low complexity" evidence="1">
    <location>
        <begin position="380"/>
        <end position="405"/>
    </location>
</feature>
<proteinExistence type="predicted"/>
<feature type="compositionally biased region" description="Acidic residues" evidence="1">
    <location>
        <begin position="337"/>
        <end position="355"/>
    </location>
</feature>
<feature type="compositionally biased region" description="Low complexity" evidence="1">
    <location>
        <begin position="447"/>
        <end position="459"/>
    </location>
</feature>
<evidence type="ECO:0000256" key="1">
    <source>
        <dbReference type="SAM" id="MobiDB-lite"/>
    </source>
</evidence>
<feature type="region of interest" description="Disordered" evidence="1">
    <location>
        <begin position="594"/>
        <end position="631"/>
    </location>
</feature>
<feature type="region of interest" description="Disordered" evidence="1">
    <location>
        <begin position="1022"/>
        <end position="1044"/>
    </location>
</feature>
<feature type="compositionally biased region" description="Low complexity" evidence="1">
    <location>
        <begin position="357"/>
        <end position="366"/>
    </location>
</feature>
<dbReference type="GeneID" id="40306477"/>
<evidence type="ECO:0000313" key="3">
    <source>
        <dbReference type="EMBL" id="PFH32803.1"/>
    </source>
</evidence>